<dbReference type="GO" id="GO:0005388">
    <property type="term" value="F:P-type calcium transporter activity"/>
    <property type="evidence" value="ECO:0007669"/>
    <property type="project" value="UniProtKB-EC"/>
</dbReference>
<evidence type="ECO:0000256" key="16">
    <source>
        <dbReference type="SAM" id="Phobius"/>
    </source>
</evidence>
<evidence type="ECO:0000256" key="13">
    <source>
        <dbReference type="ARBA" id="ARBA00023065"/>
    </source>
</evidence>
<dbReference type="PRINTS" id="PR00119">
    <property type="entry name" value="CATATPASE"/>
</dbReference>
<keyword evidence="13" id="KW-0406">Ion transport</keyword>
<dbReference type="SUPFAM" id="SSF81665">
    <property type="entry name" value="Calcium ATPase, transmembrane domain M"/>
    <property type="match status" value="1"/>
</dbReference>
<feature type="compositionally biased region" description="Basic and acidic residues" evidence="15">
    <location>
        <begin position="214"/>
        <end position="225"/>
    </location>
</feature>
<keyword evidence="11" id="KW-1278">Translocase</keyword>
<evidence type="ECO:0000313" key="17">
    <source>
        <dbReference type="Ensembl" id="ENSMZEP00005008828.1"/>
    </source>
</evidence>
<evidence type="ECO:0000256" key="10">
    <source>
        <dbReference type="ARBA" id="ARBA00022842"/>
    </source>
</evidence>
<evidence type="ECO:0000256" key="11">
    <source>
        <dbReference type="ARBA" id="ARBA00022967"/>
    </source>
</evidence>
<dbReference type="PROSITE" id="PS00154">
    <property type="entry name" value="ATPASE_E1_E2"/>
    <property type="match status" value="1"/>
</dbReference>
<dbReference type="InterPro" id="IPR023298">
    <property type="entry name" value="ATPase_P-typ_TM_dom_sf"/>
</dbReference>
<dbReference type="InterPro" id="IPR008250">
    <property type="entry name" value="ATPase_P-typ_transduc_dom_A_sf"/>
</dbReference>
<evidence type="ECO:0000256" key="15">
    <source>
        <dbReference type="SAM" id="MobiDB-lite"/>
    </source>
</evidence>
<keyword evidence="14 16" id="KW-0472">Membrane</keyword>
<evidence type="ECO:0000256" key="1">
    <source>
        <dbReference type="ARBA" id="ARBA00004127"/>
    </source>
</evidence>
<reference evidence="17" key="2">
    <citation type="submission" date="2025-08" db="UniProtKB">
        <authorList>
            <consortium name="Ensembl"/>
        </authorList>
    </citation>
    <scope>IDENTIFICATION</scope>
</reference>
<dbReference type="GO" id="GO:0005886">
    <property type="term" value="C:plasma membrane"/>
    <property type="evidence" value="ECO:0007669"/>
    <property type="project" value="TreeGrafter"/>
</dbReference>
<dbReference type="NCBIfam" id="TIGR01494">
    <property type="entry name" value="ATPase_P-type"/>
    <property type="match status" value="1"/>
</dbReference>
<dbReference type="PANTHER" id="PTHR24093">
    <property type="entry name" value="CATION TRANSPORTING ATPASE"/>
    <property type="match status" value="1"/>
</dbReference>
<dbReference type="GO" id="GO:0016887">
    <property type="term" value="F:ATP hydrolysis activity"/>
    <property type="evidence" value="ECO:0007669"/>
    <property type="project" value="InterPro"/>
</dbReference>
<evidence type="ECO:0000256" key="8">
    <source>
        <dbReference type="ARBA" id="ARBA00022837"/>
    </source>
</evidence>
<dbReference type="InterPro" id="IPR036412">
    <property type="entry name" value="HAD-like_sf"/>
</dbReference>
<dbReference type="EC" id="7.2.2.10" evidence="2"/>
<dbReference type="GO" id="GO:0005524">
    <property type="term" value="F:ATP binding"/>
    <property type="evidence" value="ECO:0007669"/>
    <property type="project" value="UniProtKB-KW"/>
</dbReference>
<feature type="transmembrane region" description="Helical" evidence="16">
    <location>
        <begin position="286"/>
        <end position="312"/>
    </location>
</feature>
<evidence type="ECO:0000313" key="18">
    <source>
        <dbReference type="Proteomes" id="UP000265160"/>
    </source>
</evidence>
<keyword evidence="3" id="KW-0813">Transport</keyword>
<dbReference type="InterPro" id="IPR018303">
    <property type="entry name" value="ATPase_P-typ_P_site"/>
</dbReference>
<dbReference type="PANTHER" id="PTHR24093:SF523">
    <property type="entry name" value="CALCIUM-TRANSPORTING ATPASE"/>
    <property type="match status" value="1"/>
</dbReference>
<dbReference type="GO" id="GO:0012505">
    <property type="term" value="C:endomembrane system"/>
    <property type="evidence" value="ECO:0007669"/>
    <property type="project" value="UniProtKB-SubCell"/>
</dbReference>
<feature type="region of interest" description="Disordered" evidence="15">
    <location>
        <begin position="190"/>
        <end position="225"/>
    </location>
</feature>
<dbReference type="AlphaFoldDB" id="A0A3P9BG15"/>
<evidence type="ECO:0000256" key="2">
    <source>
        <dbReference type="ARBA" id="ARBA00012790"/>
    </source>
</evidence>
<keyword evidence="5 16" id="KW-0812">Transmembrane</keyword>
<reference evidence="17 18" key="1">
    <citation type="journal article" date="2014" name="Nature">
        <title>The genomic substrate for adaptive radiation in African cichlid fish.</title>
        <authorList>
            <person name="Brawand D."/>
            <person name="Wagner C.E."/>
            <person name="Li Y.I."/>
            <person name="Malinsky M."/>
            <person name="Keller I."/>
            <person name="Fan S."/>
            <person name="Simakov O."/>
            <person name="Ng A.Y."/>
            <person name="Lim Z.W."/>
            <person name="Bezault E."/>
            <person name="Turner-Maier J."/>
            <person name="Johnson J."/>
            <person name="Alcazar R."/>
            <person name="Noh H.J."/>
            <person name="Russell P."/>
            <person name="Aken B."/>
            <person name="Alfoldi J."/>
            <person name="Amemiya C."/>
            <person name="Azzouzi N."/>
            <person name="Baroiller J.F."/>
            <person name="Barloy-Hubler F."/>
            <person name="Berlin A."/>
            <person name="Bloomquist R."/>
            <person name="Carleton K.L."/>
            <person name="Conte M.A."/>
            <person name="D'Cotta H."/>
            <person name="Eshel O."/>
            <person name="Gaffney L."/>
            <person name="Galibert F."/>
            <person name="Gante H.F."/>
            <person name="Gnerre S."/>
            <person name="Greuter L."/>
            <person name="Guyon R."/>
            <person name="Haddad N.S."/>
            <person name="Haerty W."/>
            <person name="Harris R.M."/>
            <person name="Hofmann H.A."/>
            <person name="Hourlier T."/>
            <person name="Hulata G."/>
            <person name="Jaffe D.B."/>
            <person name="Lara M."/>
            <person name="Lee A.P."/>
            <person name="MacCallum I."/>
            <person name="Mwaiko S."/>
            <person name="Nikaido M."/>
            <person name="Nishihara H."/>
            <person name="Ozouf-Costaz C."/>
            <person name="Penman D.J."/>
            <person name="Przybylski D."/>
            <person name="Rakotomanga M."/>
            <person name="Renn S.C.P."/>
            <person name="Ribeiro F.J."/>
            <person name="Ron M."/>
            <person name="Salzburger W."/>
            <person name="Sanchez-Pulido L."/>
            <person name="Santos M.E."/>
            <person name="Searle S."/>
            <person name="Sharpe T."/>
            <person name="Swofford R."/>
            <person name="Tan F.J."/>
            <person name="Williams L."/>
            <person name="Young S."/>
            <person name="Yin S."/>
            <person name="Okada N."/>
            <person name="Kocher T.D."/>
            <person name="Miska E.A."/>
            <person name="Lander E.S."/>
            <person name="Venkatesh B."/>
            <person name="Fernald R.D."/>
            <person name="Meyer A."/>
            <person name="Ponting C.P."/>
            <person name="Streelman J.T."/>
            <person name="Lindblad-Toh K."/>
            <person name="Seehausen O."/>
            <person name="Di Palma F."/>
        </authorList>
    </citation>
    <scope>NUCLEOTIDE SEQUENCE</scope>
</reference>
<evidence type="ECO:0000256" key="5">
    <source>
        <dbReference type="ARBA" id="ARBA00022692"/>
    </source>
</evidence>
<evidence type="ECO:0000256" key="3">
    <source>
        <dbReference type="ARBA" id="ARBA00022448"/>
    </source>
</evidence>
<protein>
    <recommendedName>
        <fullName evidence="2">P-type Ca(2+) transporter</fullName>
        <ecNumber evidence="2">7.2.2.10</ecNumber>
    </recommendedName>
</protein>
<evidence type="ECO:0000256" key="4">
    <source>
        <dbReference type="ARBA" id="ARBA00022568"/>
    </source>
</evidence>
<keyword evidence="10" id="KW-0460">Magnesium</keyword>
<evidence type="ECO:0000256" key="6">
    <source>
        <dbReference type="ARBA" id="ARBA00022723"/>
    </source>
</evidence>
<dbReference type="SUPFAM" id="SSF56784">
    <property type="entry name" value="HAD-like"/>
    <property type="match status" value="1"/>
</dbReference>
<dbReference type="GeneTree" id="ENSGT00940000158686"/>
<evidence type="ECO:0000256" key="12">
    <source>
        <dbReference type="ARBA" id="ARBA00022989"/>
    </source>
</evidence>
<feature type="transmembrane region" description="Helical" evidence="16">
    <location>
        <begin position="236"/>
        <end position="261"/>
    </location>
</feature>
<dbReference type="Gene3D" id="1.20.1110.10">
    <property type="entry name" value="Calcium-transporting ATPase, transmembrane domain"/>
    <property type="match status" value="2"/>
</dbReference>
<keyword evidence="7" id="KW-0547">Nucleotide-binding</keyword>
<keyword evidence="8" id="KW-0106">Calcium</keyword>
<dbReference type="GO" id="GO:0046872">
    <property type="term" value="F:metal ion binding"/>
    <property type="evidence" value="ECO:0007669"/>
    <property type="project" value="UniProtKB-KW"/>
</dbReference>
<keyword evidence="18" id="KW-1185">Reference proteome</keyword>
<evidence type="ECO:0000256" key="9">
    <source>
        <dbReference type="ARBA" id="ARBA00022840"/>
    </source>
</evidence>
<feature type="transmembrane region" description="Helical" evidence="16">
    <location>
        <begin position="38"/>
        <end position="64"/>
    </location>
</feature>
<dbReference type="SUPFAM" id="SSF81653">
    <property type="entry name" value="Calcium ATPase, transduction domain A"/>
    <property type="match status" value="1"/>
</dbReference>
<reference evidence="17" key="3">
    <citation type="submission" date="2025-09" db="UniProtKB">
        <authorList>
            <consortium name="Ensembl"/>
        </authorList>
    </citation>
    <scope>IDENTIFICATION</scope>
</reference>
<dbReference type="FunFam" id="1.20.1110.10:FF:000002">
    <property type="entry name" value="Calcium-transporting ATPase"/>
    <property type="match status" value="1"/>
</dbReference>
<keyword evidence="12 16" id="KW-1133">Transmembrane helix</keyword>
<proteinExistence type="predicted"/>
<evidence type="ECO:0000256" key="14">
    <source>
        <dbReference type="ARBA" id="ARBA00023136"/>
    </source>
</evidence>
<dbReference type="InterPro" id="IPR001757">
    <property type="entry name" value="P_typ_ATPase"/>
</dbReference>
<keyword evidence="6" id="KW-0479">Metal-binding</keyword>
<evidence type="ECO:0000256" key="7">
    <source>
        <dbReference type="ARBA" id="ARBA00022741"/>
    </source>
</evidence>
<sequence length="441" mass="49249">ECSKVLCARLKSSPNRGGWRCLEQMLSPLRSQKNFLELVWAALQDITLIILVMAAIISLGLSFYHPPSQEACDTALMNEGEAEAEWIEGAAILLSVMVVALVTAFNEWSKEKQFLIWGIMVGDITQVKYGKKFDFTQLGNDLKVDESSITGELDHVKKKLDKDLMLGRPWFRGLGSASVTGRSAFIRGNAEKQKQQNKQDGPAVEMQPLETESEPEKKKPVQRKEKSILQGKLTRLAVHIGQAGLIMSALTVFILIIRFLIDTFWIQVVVWSYACVPIYVQFLVNFFIIGVTMLVVAVPEGLPLAVTISLAYSVKKMMKDNNLVHHLDTCEMMGSATTICSDKTGTLTMNRMTVVQAFIANRHYKAVPEPDHIPANILDLLVRGIGVNCAYTSKIMVSCKNSHSFKDLGEHLCKCILGIIYTLLQHFKHIRSSENNGRFIS</sequence>
<dbReference type="FunFam" id="1.20.1110.10:FF:000013">
    <property type="entry name" value="Calcium-transporting ATPase"/>
    <property type="match status" value="1"/>
</dbReference>
<dbReference type="Proteomes" id="UP000265160">
    <property type="component" value="LG19"/>
</dbReference>
<dbReference type="GO" id="GO:0030165">
    <property type="term" value="F:PDZ domain binding"/>
    <property type="evidence" value="ECO:0007669"/>
    <property type="project" value="TreeGrafter"/>
</dbReference>
<organism evidence="17 18">
    <name type="scientific">Maylandia zebra</name>
    <name type="common">zebra mbuna</name>
    <dbReference type="NCBI Taxonomy" id="106582"/>
    <lineage>
        <taxon>Eukaryota</taxon>
        <taxon>Metazoa</taxon>
        <taxon>Chordata</taxon>
        <taxon>Craniata</taxon>
        <taxon>Vertebrata</taxon>
        <taxon>Euteleostomi</taxon>
        <taxon>Actinopterygii</taxon>
        <taxon>Neopterygii</taxon>
        <taxon>Teleostei</taxon>
        <taxon>Neoteleostei</taxon>
        <taxon>Acanthomorphata</taxon>
        <taxon>Ovalentaria</taxon>
        <taxon>Cichlomorphae</taxon>
        <taxon>Cichliformes</taxon>
        <taxon>Cichlidae</taxon>
        <taxon>African cichlids</taxon>
        <taxon>Pseudocrenilabrinae</taxon>
        <taxon>Haplochromini</taxon>
        <taxon>Maylandia</taxon>
        <taxon>Maylandia zebra complex</taxon>
    </lineage>
</organism>
<comment type="subcellular location">
    <subcellularLocation>
        <location evidence="1">Endomembrane system</location>
        <topology evidence="1">Multi-pass membrane protein</topology>
    </subcellularLocation>
</comment>
<keyword evidence="9" id="KW-0067">ATP-binding</keyword>
<keyword evidence="4" id="KW-0109">Calcium transport</keyword>
<dbReference type="GO" id="GO:0051480">
    <property type="term" value="P:regulation of cytosolic calcium ion concentration"/>
    <property type="evidence" value="ECO:0007669"/>
    <property type="project" value="TreeGrafter"/>
</dbReference>
<accession>A0A3P9BG15</accession>
<feature type="transmembrane region" description="Helical" evidence="16">
    <location>
        <begin position="84"/>
        <end position="105"/>
    </location>
</feature>
<dbReference type="Ensembl" id="ENSMZET00005009169.1">
    <property type="protein sequence ID" value="ENSMZEP00005008828.1"/>
    <property type="gene ID" value="ENSMZEG00005006630.1"/>
</dbReference>
<name>A0A3P9BG15_9CICH</name>